<dbReference type="SUPFAM" id="SSF53756">
    <property type="entry name" value="UDP-Glycosyltransferase/glycogen phosphorylase"/>
    <property type="match status" value="1"/>
</dbReference>
<feature type="domain" description="Glycosyl transferase family 1" evidence="1">
    <location>
        <begin position="188"/>
        <end position="347"/>
    </location>
</feature>
<dbReference type="GO" id="GO:0016757">
    <property type="term" value="F:glycosyltransferase activity"/>
    <property type="evidence" value="ECO:0007669"/>
    <property type="project" value="InterPro"/>
</dbReference>
<dbReference type="RefSeq" id="WP_111566931.1">
    <property type="nucleotide sequence ID" value="NZ_QLMI01000004.1"/>
</dbReference>
<dbReference type="CDD" id="cd03811">
    <property type="entry name" value="GT4_GT28_WabH-like"/>
    <property type="match status" value="1"/>
</dbReference>
<dbReference type="Proteomes" id="UP000249620">
    <property type="component" value="Unassembled WGS sequence"/>
</dbReference>
<reference evidence="3 4" key="1">
    <citation type="submission" date="2018-06" db="EMBL/GenBank/DDBJ databases">
        <title>Genomic Encyclopedia of Type Strains, Phase III (KMG-III): the genomes of soil and plant-associated and newly described type strains.</title>
        <authorList>
            <person name="Whitman W."/>
        </authorList>
    </citation>
    <scope>NUCLEOTIDE SEQUENCE [LARGE SCALE GENOMIC DNA]</scope>
    <source>
        <strain evidence="3 4">CGMCC 1.12398</strain>
    </source>
</reference>
<dbReference type="PANTHER" id="PTHR12526">
    <property type="entry name" value="GLYCOSYLTRANSFERASE"/>
    <property type="match status" value="1"/>
</dbReference>
<gene>
    <name evidence="3" type="ORF">B0I03_104245</name>
</gene>
<evidence type="ECO:0000259" key="1">
    <source>
        <dbReference type="Pfam" id="PF00534"/>
    </source>
</evidence>
<keyword evidence="3" id="KW-0808">Transferase</keyword>
<dbReference type="Gene3D" id="3.40.50.2000">
    <property type="entry name" value="Glycogen Phosphorylase B"/>
    <property type="match status" value="2"/>
</dbReference>
<sequence length="373" mass="42518">MDALKKILFIHPDLKGGGAERVLVHLVNALPKDKYQVTLFTIFKEGINKKLLHPVIKHFYWFSKVFRGYSVLQKIIPASFLANRLKVNDYDIVVAYLEHVPTRILSGITNPKVKKIAWLHTKATPELLSRTFRTFEETKNAYQSFNNIVCVSQEVKNSLLHIFPQLENKTLVIENTIDFSFIEQKSQEVSFDIEFDSKTLNIVSIGRLIEVKGYERLIQIVKRIASSTDIKFKLYLIGDGELASKLNAIIKKDKLENYVQLLGFKENPYPYLAIADLYVCSSFTEGYNSAIIEALALEIPVLTTDCPGMNEILDKGKFGKIVPNTTEDLYKGLVELITKSEELNLLKLKAKERAVYLKAQNSTHSVEHLFDTI</sequence>
<dbReference type="EMBL" id="QLMI01000004">
    <property type="protein sequence ID" value="RAK22719.1"/>
    <property type="molecule type" value="Genomic_DNA"/>
</dbReference>
<dbReference type="Pfam" id="PF00534">
    <property type="entry name" value="Glycos_transf_1"/>
    <property type="match status" value="1"/>
</dbReference>
<organism evidence="3 4">
    <name type="scientific">Flavobacterium aquaticum</name>
    <dbReference type="NCBI Taxonomy" id="1236486"/>
    <lineage>
        <taxon>Bacteria</taxon>
        <taxon>Pseudomonadati</taxon>
        <taxon>Bacteroidota</taxon>
        <taxon>Flavobacteriia</taxon>
        <taxon>Flavobacteriales</taxon>
        <taxon>Flavobacteriaceae</taxon>
        <taxon>Flavobacterium</taxon>
    </lineage>
</organism>
<evidence type="ECO:0000313" key="4">
    <source>
        <dbReference type="Proteomes" id="UP000249620"/>
    </source>
</evidence>
<dbReference type="PANTHER" id="PTHR12526:SF630">
    <property type="entry name" value="GLYCOSYLTRANSFERASE"/>
    <property type="match status" value="1"/>
</dbReference>
<protein>
    <submittedName>
        <fullName evidence="3">Glycosyltransferase involved in cell wall biosynthesis</fullName>
    </submittedName>
</protein>
<proteinExistence type="predicted"/>
<dbReference type="OrthoDB" id="798298at2"/>
<dbReference type="AlphaFoldDB" id="A0A327YXT7"/>
<dbReference type="Pfam" id="PF13439">
    <property type="entry name" value="Glyco_transf_4"/>
    <property type="match status" value="1"/>
</dbReference>
<feature type="domain" description="Glycosyltransferase subfamily 4-like N-terminal" evidence="2">
    <location>
        <begin position="17"/>
        <end position="179"/>
    </location>
</feature>
<keyword evidence="4" id="KW-1185">Reference proteome</keyword>
<comment type="caution">
    <text evidence="3">The sequence shown here is derived from an EMBL/GenBank/DDBJ whole genome shotgun (WGS) entry which is preliminary data.</text>
</comment>
<evidence type="ECO:0000313" key="3">
    <source>
        <dbReference type="EMBL" id="RAK22719.1"/>
    </source>
</evidence>
<accession>A0A327YXT7</accession>
<dbReference type="InterPro" id="IPR001296">
    <property type="entry name" value="Glyco_trans_1"/>
</dbReference>
<name>A0A327YXT7_9FLAO</name>
<dbReference type="InterPro" id="IPR028098">
    <property type="entry name" value="Glyco_trans_4-like_N"/>
</dbReference>
<evidence type="ECO:0000259" key="2">
    <source>
        <dbReference type="Pfam" id="PF13439"/>
    </source>
</evidence>